<dbReference type="EMBL" id="VEPZ02000196">
    <property type="protein sequence ID" value="KAE8731502.1"/>
    <property type="molecule type" value="Genomic_DNA"/>
</dbReference>
<comment type="caution">
    <text evidence="1">The sequence shown here is derived from an EMBL/GenBank/DDBJ whole genome shotgun (WGS) entry which is preliminary data.</text>
</comment>
<dbReference type="PANTHER" id="PTHR33116:SF86">
    <property type="entry name" value="REVERSE TRANSCRIPTASE DOMAIN-CONTAINING PROTEIN"/>
    <property type="match status" value="1"/>
</dbReference>
<evidence type="ECO:0000313" key="2">
    <source>
        <dbReference type="Proteomes" id="UP000436088"/>
    </source>
</evidence>
<proteinExistence type="predicted"/>
<dbReference type="AlphaFoldDB" id="A0A6A3CVX8"/>
<sequence>MKLIMPSIISPNQTSFISDRNITENIILNQEVIHSMRHSKGHKGWMAIKVDLKKAFDRLRPSQLSFTLSEANFGHYSGHRVNKRKTTVYFSPNTSASLKETIRDCLGFQRVAELGKYLSILVRHGRSRRSDYEFILEKMRGLLEGWATSSLSTAGRVTLAKSVFASIPIYFMQTSMLLMAICHEIEKLIRYFIWGSTYAHSTCSLINWEVICQPILPSLRSGGDYSPHYPDSRTGWECPWHFLFVSLVWLLCKRMNELIFNQGCKSVEDTFFAALAWARHFACSEIPRFRPSQDTPQVIQWDKPPLGWVAINTDGAVTRDNQHSTAGGIFRDSSGRWILGYIKTTGCCSPLQTALKLCSLFLNLMQGITLSNDALESIFAILHRDFHTPPY</sequence>
<gene>
    <name evidence="1" type="ORF">F3Y22_tig00002840pilonHSYRG01494</name>
</gene>
<dbReference type="InterPro" id="IPR044730">
    <property type="entry name" value="RNase_H-like_dom_plant"/>
</dbReference>
<name>A0A6A3CVX8_HIBSY</name>
<reference evidence="1" key="1">
    <citation type="submission" date="2019-09" db="EMBL/GenBank/DDBJ databases">
        <title>Draft genome information of white flower Hibiscus syriacus.</title>
        <authorList>
            <person name="Kim Y.-M."/>
        </authorList>
    </citation>
    <scope>NUCLEOTIDE SEQUENCE [LARGE SCALE GENOMIC DNA]</scope>
    <source>
        <strain evidence="1">YM2019G1</strain>
    </source>
</reference>
<keyword evidence="2" id="KW-1185">Reference proteome</keyword>
<protein>
    <submittedName>
        <fullName evidence="1">Uncharacterized protein</fullName>
    </submittedName>
</protein>
<organism evidence="1 2">
    <name type="scientific">Hibiscus syriacus</name>
    <name type="common">Rose of Sharon</name>
    <dbReference type="NCBI Taxonomy" id="106335"/>
    <lineage>
        <taxon>Eukaryota</taxon>
        <taxon>Viridiplantae</taxon>
        <taxon>Streptophyta</taxon>
        <taxon>Embryophyta</taxon>
        <taxon>Tracheophyta</taxon>
        <taxon>Spermatophyta</taxon>
        <taxon>Magnoliopsida</taxon>
        <taxon>eudicotyledons</taxon>
        <taxon>Gunneridae</taxon>
        <taxon>Pentapetalae</taxon>
        <taxon>rosids</taxon>
        <taxon>malvids</taxon>
        <taxon>Malvales</taxon>
        <taxon>Malvaceae</taxon>
        <taxon>Malvoideae</taxon>
        <taxon>Hibiscus</taxon>
    </lineage>
</organism>
<dbReference type="CDD" id="cd06222">
    <property type="entry name" value="RNase_H_like"/>
    <property type="match status" value="1"/>
</dbReference>
<evidence type="ECO:0000313" key="1">
    <source>
        <dbReference type="EMBL" id="KAE8731502.1"/>
    </source>
</evidence>
<dbReference type="Proteomes" id="UP000436088">
    <property type="component" value="Unassembled WGS sequence"/>
</dbReference>
<dbReference type="PANTHER" id="PTHR33116">
    <property type="entry name" value="REVERSE TRANSCRIPTASE ZINC-BINDING DOMAIN-CONTAINING PROTEIN-RELATED-RELATED"/>
    <property type="match status" value="1"/>
</dbReference>
<accession>A0A6A3CVX8</accession>